<keyword evidence="5 6" id="KW-0472">Membrane</keyword>
<sequence length="422" mass="44059">MTTSKSEAAALTQSETPPRHPSALWWYLSASGLSMLGNSIAMIVWPWLVLDRTGDPAAAGLVAALIAVPTLIFAYFGGNLIDLLGRKPMSIVSDIISGLSVLAVILVDSTIGLTMTLFVIIGILGAVGDIPGMSARAALIGDVATTTGKSVATVSGYNNALSAVSMLVGPALAGVMMAVLPLGQVLWITAACSLLAALCTMLLRLAPATAPDAAEREQYRGFKGWRKVLSISLIRLLALDALLAMALVSPYLVVLLPAAFKARSQPELYGLAMSAFAVGIMVTSIIAGKIVVRPRWAWALTMLFYSVGFLLMALLDSPVAVISGMLIAGFGSGVGTPLQNTLVTALVPAEVRGRAFSLFMAVSQVASPIGLSITAAVLAFISINHLALMLAIIWVFFALYLTVRGFQLMPEKIAADTAASKP</sequence>
<feature type="transmembrane region" description="Helical" evidence="6">
    <location>
        <begin position="160"/>
        <end position="180"/>
    </location>
</feature>
<dbReference type="SUPFAM" id="SSF103473">
    <property type="entry name" value="MFS general substrate transporter"/>
    <property type="match status" value="1"/>
</dbReference>
<feature type="transmembrane region" description="Helical" evidence="6">
    <location>
        <begin position="57"/>
        <end position="76"/>
    </location>
</feature>
<dbReference type="EMBL" id="JACIFD010000012">
    <property type="protein sequence ID" value="MBB4071925.1"/>
    <property type="molecule type" value="Genomic_DNA"/>
</dbReference>
<dbReference type="GO" id="GO:0022857">
    <property type="term" value="F:transmembrane transporter activity"/>
    <property type="evidence" value="ECO:0007669"/>
    <property type="project" value="InterPro"/>
</dbReference>
<dbReference type="PROSITE" id="PS00216">
    <property type="entry name" value="SUGAR_TRANSPORT_1"/>
    <property type="match status" value="1"/>
</dbReference>
<evidence type="ECO:0000256" key="3">
    <source>
        <dbReference type="ARBA" id="ARBA00022692"/>
    </source>
</evidence>
<dbReference type="PANTHER" id="PTHR23513">
    <property type="entry name" value="INTEGRAL MEMBRANE EFFLUX PROTEIN-RELATED"/>
    <property type="match status" value="1"/>
</dbReference>
<evidence type="ECO:0000256" key="5">
    <source>
        <dbReference type="ARBA" id="ARBA00023136"/>
    </source>
</evidence>
<comment type="caution">
    <text evidence="8">The sequence shown here is derived from an EMBL/GenBank/DDBJ whole genome shotgun (WGS) entry which is preliminary data.</text>
</comment>
<feature type="transmembrane region" description="Helical" evidence="6">
    <location>
        <begin position="228"/>
        <end position="248"/>
    </location>
</feature>
<feature type="transmembrane region" description="Helical" evidence="6">
    <location>
        <begin position="186"/>
        <end position="207"/>
    </location>
</feature>
<dbReference type="Proteomes" id="UP000571183">
    <property type="component" value="Unassembled WGS sequence"/>
</dbReference>
<dbReference type="Pfam" id="PF07690">
    <property type="entry name" value="MFS_1"/>
    <property type="match status" value="1"/>
</dbReference>
<feature type="transmembrane region" description="Helical" evidence="6">
    <location>
        <begin position="296"/>
        <end position="315"/>
    </location>
</feature>
<feature type="transmembrane region" description="Helical" evidence="6">
    <location>
        <begin position="24"/>
        <end position="50"/>
    </location>
</feature>
<proteinExistence type="predicted"/>
<keyword evidence="2" id="KW-1003">Cell membrane</keyword>
<name>A0A840DJL4_9MICO</name>
<dbReference type="CDD" id="cd06173">
    <property type="entry name" value="MFS_MefA_like"/>
    <property type="match status" value="1"/>
</dbReference>
<feature type="transmembrane region" description="Helical" evidence="6">
    <location>
        <begin position="321"/>
        <end position="343"/>
    </location>
</feature>
<dbReference type="PROSITE" id="PS50850">
    <property type="entry name" value="MFS"/>
    <property type="match status" value="1"/>
</dbReference>
<dbReference type="InterPro" id="IPR036259">
    <property type="entry name" value="MFS_trans_sf"/>
</dbReference>
<dbReference type="AlphaFoldDB" id="A0A840DJL4"/>
<dbReference type="RefSeq" id="WP_183304873.1">
    <property type="nucleotide sequence ID" value="NZ_JACIFD010000012.1"/>
</dbReference>
<dbReference type="InterPro" id="IPR020846">
    <property type="entry name" value="MFS_dom"/>
</dbReference>
<dbReference type="Gene3D" id="1.20.1250.20">
    <property type="entry name" value="MFS general substrate transporter like domains"/>
    <property type="match status" value="1"/>
</dbReference>
<evidence type="ECO:0000313" key="8">
    <source>
        <dbReference type="EMBL" id="MBB4071925.1"/>
    </source>
</evidence>
<evidence type="ECO:0000256" key="6">
    <source>
        <dbReference type="SAM" id="Phobius"/>
    </source>
</evidence>
<dbReference type="InterPro" id="IPR005829">
    <property type="entry name" value="Sugar_transporter_CS"/>
</dbReference>
<keyword evidence="3 6" id="KW-0812">Transmembrane</keyword>
<dbReference type="PANTHER" id="PTHR23513:SF6">
    <property type="entry name" value="MAJOR FACILITATOR SUPERFAMILY ASSOCIATED DOMAIN-CONTAINING PROTEIN"/>
    <property type="match status" value="1"/>
</dbReference>
<keyword evidence="9" id="KW-1185">Reference proteome</keyword>
<evidence type="ECO:0000256" key="4">
    <source>
        <dbReference type="ARBA" id="ARBA00022989"/>
    </source>
</evidence>
<evidence type="ECO:0000259" key="7">
    <source>
        <dbReference type="PROSITE" id="PS50850"/>
    </source>
</evidence>
<evidence type="ECO:0000313" key="9">
    <source>
        <dbReference type="Proteomes" id="UP000571183"/>
    </source>
</evidence>
<gene>
    <name evidence="8" type="ORF">F5897_001248</name>
</gene>
<organism evidence="8 9">
    <name type="scientific">Canibacter oris</name>
    <dbReference type="NCBI Taxonomy" id="1365628"/>
    <lineage>
        <taxon>Bacteria</taxon>
        <taxon>Bacillati</taxon>
        <taxon>Actinomycetota</taxon>
        <taxon>Actinomycetes</taxon>
        <taxon>Micrococcales</taxon>
        <taxon>Microbacteriaceae</taxon>
        <taxon>Canibacter</taxon>
    </lineage>
</organism>
<feature type="domain" description="Major facilitator superfamily (MFS) profile" evidence="7">
    <location>
        <begin position="23"/>
        <end position="413"/>
    </location>
</feature>
<dbReference type="InterPro" id="IPR011701">
    <property type="entry name" value="MFS"/>
</dbReference>
<comment type="subcellular location">
    <subcellularLocation>
        <location evidence="1">Cell membrane</location>
        <topology evidence="1">Multi-pass membrane protein</topology>
    </subcellularLocation>
</comment>
<evidence type="ECO:0000256" key="1">
    <source>
        <dbReference type="ARBA" id="ARBA00004651"/>
    </source>
</evidence>
<accession>A0A840DJL4</accession>
<keyword evidence="4 6" id="KW-1133">Transmembrane helix</keyword>
<feature type="transmembrane region" description="Helical" evidence="6">
    <location>
        <begin position="268"/>
        <end position="287"/>
    </location>
</feature>
<reference evidence="8" key="1">
    <citation type="submission" date="2020-08" db="EMBL/GenBank/DDBJ databases">
        <title>Sequencing the genomes of 1000 actinobacteria strains.</title>
        <authorList>
            <person name="Klenk H.-P."/>
        </authorList>
    </citation>
    <scope>NUCLEOTIDE SEQUENCE [LARGE SCALE GENOMIC DNA]</scope>
    <source>
        <strain evidence="8">DSM 27064</strain>
    </source>
</reference>
<feature type="transmembrane region" description="Helical" evidence="6">
    <location>
        <begin position="96"/>
        <end position="127"/>
    </location>
</feature>
<protein>
    <submittedName>
        <fullName evidence="8">MFS family permease</fullName>
    </submittedName>
</protein>
<feature type="transmembrane region" description="Helical" evidence="6">
    <location>
        <begin position="355"/>
        <end position="380"/>
    </location>
</feature>
<evidence type="ECO:0000256" key="2">
    <source>
        <dbReference type="ARBA" id="ARBA00022475"/>
    </source>
</evidence>
<feature type="transmembrane region" description="Helical" evidence="6">
    <location>
        <begin position="386"/>
        <end position="403"/>
    </location>
</feature>
<dbReference type="GO" id="GO:0005886">
    <property type="term" value="C:plasma membrane"/>
    <property type="evidence" value="ECO:0007669"/>
    <property type="project" value="UniProtKB-SubCell"/>
</dbReference>